<evidence type="ECO:0000256" key="5">
    <source>
        <dbReference type="SAM" id="MobiDB-lite"/>
    </source>
</evidence>
<feature type="compositionally biased region" description="Acidic residues" evidence="5">
    <location>
        <begin position="178"/>
        <end position="203"/>
    </location>
</feature>
<feature type="region of interest" description="Disordered" evidence="5">
    <location>
        <begin position="173"/>
        <end position="210"/>
    </location>
</feature>
<evidence type="ECO:0000256" key="2">
    <source>
        <dbReference type="ARBA" id="ARBA00006524"/>
    </source>
</evidence>
<dbReference type="InterPro" id="IPR019398">
    <property type="entry name" value="Pre-rRNA_process_TSR2"/>
</dbReference>
<evidence type="ECO:0000313" key="7">
    <source>
        <dbReference type="Proteomes" id="UP001627154"/>
    </source>
</evidence>
<comment type="similarity">
    <text evidence="2">Belongs to the TSR2 family.</text>
</comment>
<comment type="caution">
    <text evidence="6">The sequence shown here is derived from an EMBL/GenBank/DDBJ whole genome shotgun (WGS) entry which is preliminary data.</text>
</comment>
<name>A0ABD2XLP5_9HYME</name>
<evidence type="ECO:0000256" key="3">
    <source>
        <dbReference type="ARBA" id="ARBA00017551"/>
    </source>
</evidence>
<dbReference type="EMBL" id="JBJJXI010000019">
    <property type="protein sequence ID" value="KAL3405769.1"/>
    <property type="molecule type" value="Genomic_DNA"/>
</dbReference>
<protein>
    <recommendedName>
        <fullName evidence="3">Pre-rRNA-processing protein TSR2 homolog</fullName>
    </recommendedName>
</protein>
<keyword evidence="4" id="KW-0698">rRNA processing</keyword>
<dbReference type="GO" id="GO:0006364">
    <property type="term" value="P:rRNA processing"/>
    <property type="evidence" value="ECO:0007669"/>
    <property type="project" value="UniProtKB-KW"/>
</dbReference>
<sequence>MYIIQRAIYTEELQPSVDRIDIATFCVSGSTKHSTASSISIVRRSAMEGQNAPTIDVIVQRILSNWAALRQAVEHGMGSSDKARVFVQWIVDTLNMNDELDALDLQDELFEYMDDQFQTQLEDNSEKEVALLVIQFYKLFKNNDIRGIEMEYNKLPPTLPWILSNRNIRPAARIGNAAEEDSSSDDEDDSNDNENAMEVEDGWEVVARRR</sequence>
<keyword evidence="7" id="KW-1185">Reference proteome</keyword>
<reference evidence="6 7" key="1">
    <citation type="journal article" date="2024" name="bioRxiv">
        <title>A reference genome for Trichogramma kaykai: A tiny desert-dwelling parasitoid wasp with competing sex-ratio distorters.</title>
        <authorList>
            <person name="Culotta J."/>
            <person name="Lindsey A.R."/>
        </authorList>
    </citation>
    <scope>NUCLEOTIDE SEQUENCE [LARGE SCALE GENOMIC DNA]</scope>
    <source>
        <strain evidence="6 7">KSX58</strain>
    </source>
</reference>
<dbReference type="PANTHER" id="PTHR21250">
    <property type="entry name" value="PRE-RRNA-PROCESSING PROTEIN TSR2 HOMOLOG"/>
    <property type="match status" value="1"/>
</dbReference>
<comment type="function">
    <text evidence="1">May be involved in 20S pre-rRNA processing.</text>
</comment>
<dbReference type="AlphaFoldDB" id="A0ABD2XLP5"/>
<evidence type="ECO:0000313" key="6">
    <source>
        <dbReference type="EMBL" id="KAL3405769.1"/>
    </source>
</evidence>
<evidence type="ECO:0000256" key="4">
    <source>
        <dbReference type="ARBA" id="ARBA00022552"/>
    </source>
</evidence>
<accession>A0ABD2XLP5</accession>
<gene>
    <name evidence="6" type="ORF">TKK_001217</name>
</gene>
<dbReference type="Pfam" id="PF10273">
    <property type="entry name" value="WGG"/>
    <property type="match status" value="1"/>
</dbReference>
<organism evidence="6 7">
    <name type="scientific">Trichogramma kaykai</name>
    <dbReference type="NCBI Taxonomy" id="54128"/>
    <lineage>
        <taxon>Eukaryota</taxon>
        <taxon>Metazoa</taxon>
        <taxon>Ecdysozoa</taxon>
        <taxon>Arthropoda</taxon>
        <taxon>Hexapoda</taxon>
        <taxon>Insecta</taxon>
        <taxon>Pterygota</taxon>
        <taxon>Neoptera</taxon>
        <taxon>Endopterygota</taxon>
        <taxon>Hymenoptera</taxon>
        <taxon>Apocrita</taxon>
        <taxon>Proctotrupomorpha</taxon>
        <taxon>Chalcidoidea</taxon>
        <taxon>Trichogrammatidae</taxon>
        <taxon>Trichogramma</taxon>
    </lineage>
</organism>
<evidence type="ECO:0000256" key="1">
    <source>
        <dbReference type="ARBA" id="ARBA00002210"/>
    </source>
</evidence>
<proteinExistence type="inferred from homology"/>
<dbReference type="Proteomes" id="UP001627154">
    <property type="component" value="Unassembled WGS sequence"/>
</dbReference>